<protein>
    <submittedName>
        <fullName evidence="2">Uncharacterized protein</fullName>
    </submittedName>
</protein>
<keyword evidence="1" id="KW-0472">Membrane</keyword>
<dbReference type="Proteomes" id="UP000247780">
    <property type="component" value="Unassembled WGS sequence"/>
</dbReference>
<name>A0ABX5M8Y6_9PROT</name>
<accession>A0ABX5M8Y6</accession>
<keyword evidence="3" id="KW-1185">Reference proteome</keyword>
<evidence type="ECO:0000256" key="1">
    <source>
        <dbReference type="SAM" id="Phobius"/>
    </source>
</evidence>
<organism evidence="2 3">
    <name type="scientific">Nitrosomonas eutropha</name>
    <dbReference type="NCBI Taxonomy" id="916"/>
    <lineage>
        <taxon>Bacteria</taxon>
        <taxon>Pseudomonadati</taxon>
        <taxon>Pseudomonadota</taxon>
        <taxon>Betaproteobacteria</taxon>
        <taxon>Nitrosomonadales</taxon>
        <taxon>Nitrosomonadaceae</taxon>
        <taxon>Nitrosomonas</taxon>
    </lineage>
</organism>
<comment type="caution">
    <text evidence="2">The sequence shown here is derived from an EMBL/GenBank/DDBJ whole genome shotgun (WGS) entry which is preliminary data.</text>
</comment>
<reference evidence="2 3" key="1">
    <citation type="submission" date="2018-04" db="EMBL/GenBank/DDBJ databases">
        <title>Active sludge and wastewater microbial communities from Klosterneuburg, Austria.</title>
        <authorList>
            <person name="Wagner M."/>
        </authorList>
    </citation>
    <scope>NUCLEOTIDE SEQUENCE [LARGE SCALE GENOMIC DNA]</scope>
    <source>
        <strain evidence="2 3">Nm 57</strain>
    </source>
</reference>
<evidence type="ECO:0000313" key="3">
    <source>
        <dbReference type="Proteomes" id="UP000247780"/>
    </source>
</evidence>
<evidence type="ECO:0000313" key="2">
    <source>
        <dbReference type="EMBL" id="PXV79758.1"/>
    </source>
</evidence>
<gene>
    <name evidence="2" type="ORF">C8R14_12121</name>
</gene>
<keyword evidence="1" id="KW-0812">Transmembrane</keyword>
<dbReference type="EMBL" id="QICQ01000021">
    <property type="protein sequence ID" value="PXV79758.1"/>
    <property type="molecule type" value="Genomic_DNA"/>
</dbReference>
<dbReference type="RefSeq" id="WP_041353468.1">
    <property type="nucleotide sequence ID" value="NZ_QICQ01000021.1"/>
</dbReference>
<feature type="transmembrane region" description="Helical" evidence="1">
    <location>
        <begin position="20"/>
        <end position="44"/>
    </location>
</feature>
<sequence>MDITYKGVPIKEFLISSGMLTTTGALATTGFATILMCLTFTLFVEEQNIKSIRSYLAESFQDISDEDLSWLSFWGVLIKVKVNT</sequence>
<proteinExistence type="predicted"/>
<keyword evidence="1" id="KW-1133">Transmembrane helix</keyword>